<dbReference type="SUPFAM" id="SSF116768">
    <property type="entry name" value="DNA-binding domain of EIN3-like"/>
    <property type="match status" value="1"/>
</dbReference>
<dbReference type="InterPro" id="IPR047091">
    <property type="entry name" value="EIN3-like_DNA-bd"/>
</dbReference>
<evidence type="ECO:0000259" key="7">
    <source>
        <dbReference type="Pfam" id="PF04873"/>
    </source>
</evidence>
<keyword evidence="5" id="KW-0539">Nucleus</keyword>
<dbReference type="FunFam" id="1.10.3180.10:FF:000001">
    <property type="entry name" value="Ethylene insensitive 3-like 1"/>
    <property type="match status" value="1"/>
</dbReference>
<dbReference type="Proteomes" id="UP000822688">
    <property type="component" value="Chromosome 9"/>
</dbReference>
<feature type="region of interest" description="Disordered" evidence="6">
    <location>
        <begin position="316"/>
        <end position="428"/>
    </location>
</feature>
<evidence type="ECO:0000313" key="9">
    <source>
        <dbReference type="Proteomes" id="UP000822688"/>
    </source>
</evidence>
<keyword evidence="4" id="KW-0238">DNA-binding</keyword>
<feature type="compositionally biased region" description="Basic and acidic residues" evidence="6">
    <location>
        <begin position="387"/>
        <end position="403"/>
    </location>
</feature>
<evidence type="ECO:0000256" key="1">
    <source>
        <dbReference type="ARBA" id="ARBA00004123"/>
    </source>
</evidence>
<reference evidence="8" key="1">
    <citation type="submission" date="2020-06" db="EMBL/GenBank/DDBJ databases">
        <title>WGS assembly of Ceratodon purpureus strain R40.</title>
        <authorList>
            <person name="Carey S.B."/>
            <person name="Jenkins J."/>
            <person name="Shu S."/>
            <person name="Lovell J.T."/>
            <person name="Sreedasyam A."/>
            <person name="Maumus F."/>
            <person name="Tiley G.P."/>
            <person name="Fernandez-Pozo N."/>
            <person name="Barry K."/>
            <person name="Chen C."/>
            <person name="Wang M."/>
            <person name="Lipzen A."/>
            <person name="Daum C."/>
            <person name="Saski C.A."/>
            <person name="Payton A.C."/>
            <person name="Mcbreen J.C."/>
            <person name="Conrad R.E."/>
            <person name="Kollar L.M."/>
            <person name="Olsson S."/>
            <person name="Huttunen S."/>
            <person name="Landis J.B."/>
            <person name="Wickett N.J."/>
            <person name="Johnson M.G."/>
            <person name="Rensing S.A."/>
            <person name="Grimwood J."/>
            <person name="Schmutz J."/>
            <person name="Mcdaniel S.F."/>
        </authorList>
    </citation>
    <scope>NUCLEOTIDE SEQUENCE</scope>
    <source>
        <strain evidence="8">R40</strain>
    </source>
</reference>
<feature type="compositionally biased region" description="Gly residues" evidence="6">
    <location>
        <begin position="78"/>
        <end position="93"/>
    </location>
</feature>
<evidence type="ECO:0000256" key="3">
    <source>
        <dbReference type="ARBA" id="ARBA00022745"/>
    </source>
</evidence>
<organism evidence="8 9">
    <name type="scientific">Ceratodon purpureus</name>
    <name type="common">Fire moss</name>
    <name type="synonym">Dicranum purpureum</name>
    <dbReference type="NCBI Taxonomy" id="3225"/>
    <lineage>
        <taxon>Eukaryota</taxon>
        <taxon>Viridiplantae</taxon>
        <taxon>Streptophyta</taxon>
        <taxon>Embryophyta</taxon>
        <taxon>Bryophyta</taxon>
        <taxon>Bryophytina</taxon>
        <taxon>Bryopsida</taxon>
        <taxon>Dicranidae</taxon>
        <taxon>Pseudoditrichales</taxon>
        <taxon>Ditrichaceae</taxon>
        <taxon>Ceratodon</taxon>
    </lineage>
</organism>
<dbReference type="Pfam" id="PF04873">
    <property type="entry name" value="EIN3_DNA-bd"/>
    <property type="match status" value="1"/>
</dbReference>
<feature type="region of interest" description="Disordered" evidence="6">
    <location>
        <begin position="70"/>
        <end position="108"/>
    </location>
</feature>
<comment type="similarity">
    <text evidence="2">Belongs to the EIN3 family.</text>
</comment>
<evidence type="ECO:0000256" key="4">
    <source>
        <dbReference type="ARBA" id="ARBA00023125"/>
    </source>
</evidence>
<proteinExistence type="inferred from homology"/>
<protein>
    <recommendedName>
        <fullName evidence="7">Ethylene insensitive 3-like DNA-binding domain-containing protein</fullName>
    </recommendedName>
</protein>
<sequence>MEMERGGGGEDLEYGGDMAMGDFMAENDGDDGMMAMGMQEGDEMSDEEMDVDELEKRMWRDRMRLKRMKELQKEREMGGGVERGGSERGGGVGTKQHKQSQEQARRKKMSRAQDGILKYMLKMMEVCQAQGFVYGIIPEKGKPVSGASDNIRAWWKEKVRFDRNGPAAIAKYQADHAVPGKPKGNVSTAPTPHTLQELQDTTLGSLLSALMQHCDPPQRRYPLEKGVPPPWWPSGDEEWWPQLGLPKGQGAPPYKKPHDLKKAWKVGVLTAVIKHMSPDIAKIRKLVRQSKCLQDKMTAKESATWLSVLNQEEGLARQQSGAGGSAGTPGGHNGASLAGHSLNEFDVDGVDDSPPGLSGSDQGQDVDTDDYEPFAGSRPAFSAAKGGADRDTDSLDSEFDKSSLRLQDGDVVEGGRKKRSSGEAQSTEQRVYMCPHLNCKHNEWRNAFVDRDLRNMHQSTCMFRPVPPTTVNSNMFSGNTTQVQGLSGKGLFQVGGMAGNHGAMMQGATGYPPLSLPAPMQNMSPMSQNVQGGNGDHQPLHDLFVGLYGPSGMHGMESSMGVGRLSGLDGPELNSGLLASESGMVSHQQRQMEASDLVAEESVFGQSFGEGSNIADVSIENNSSLPKDGKGFEHSFDHHHGVDLPSDYNFSTSFDLGIEPPVPLGPSIELLDEDLIWYFGA</sequence>
<dbReference type="Gene3D" id="1.10.3180.10">
    <property type="entry name" value="DNA-binding domain of EIN3-like"/>
    <property type="match status" value="2"/>
</dbReference>
<dbReference type="FunFam" id="1.10.3180.10:FF:000002">
    <property type="entry name" value="Ethylene insensitive 3-like 1"/>
    <property type="match status" value="1"/>
</dbReference>
<dbReference type="InterPro" id="IPR006957">
    <property type="entry name" value="EIN3"/>
</dbReference>
<dbReference type="PANTHER" id="PTHR33305">
    <property type="entry name" value="ETHYLENE INSENSITIVE 3-LIKE 2 PROTEIN"/>
    <property type="match status" value="1"/>
</dbReference>
<gene>
    <name evidence="8" type="ORF">KC19_9G047200</name>
</gene>
<dbReference type="EMBL" id="CM026430">
    <property type="protein sequence ID" value="KAG0561230.1"/>
    <property type="molecule type" value="Genomic_DNA"/>
</dbReference>
<dbReference type="GO" id="GO:0005634">
    <property type="term" value="C:nucleus"/>
    <property type="evidence" value="ECO:0007669"/>
    <property type="project" value="UniProtKB-SubCell"/>
</dbReference>
<evidence type="ECO:0000256" key="2">
    <source>
        <dbReference type="ARBA" id="ARBA00009416"/>
    </source>
</evidence>
<keyword evidence="3" id="KW-0936">Ethylene signaling pathway</keyword>
<keyword evidence="9" id="KW-1185">Reference proteome</keyword>
<feature type="domain" description="Ethylene insensitive 3-like DNA-binding" evidence="7">
    <location>
        <begin position="52"/>
        <end position="313"/>
    </location>
</feature>
<dbReference type="GO" id="GO:0009873">
    <property type="term" value="P:ethylene-activated signaling pathway"/>
    <property type="evidence" value="ECO:0007669"/>
    <property type="project" value="UniProtKB-KW"/>
</dbReference>
<dbReference type="AlphaFoldDB" id="A0A8T0GQE0"/>
<dbReference type="GO" id="GO:0003700">
    <property type="term" value="F:DNA-binding transcription factor activity"/>
    <property type="evidence" value="ECO:0007669"/>
    <property type="project" value="InterPro"/>
</dbReference>
<comment type="caution">
    <text evidence="8">The sequence shown here is derived from an EMBL/GenBank/DDBJ whole genome shotgun (WGS) entry which is preliminary data.</text>
</comment>
<evidence type="ECO:0000256" key="6">
    <source>
        <dbReference type="SAM" id="MobiDB-lite"/>
    </source>
</evidence>
<accession>A0A8T0GQE0</accession>
<feature type="compositionally biased region" description="Gly residues" evidence="6">
    <location>
        <begin position="321"/>
        <end position="333"/>
    </location>
</feature>
<dbReference type="InterPro" id="IPR023278">
    <property type="entry name" value="Ethylene_insens-like_DNA-bd"/>
</dbReference>
<comment type="subcellular location">
    <subcellularLocation>
        <location evidence="1">Nucleus</location>
    </subcellularLocation>
</comment>
<dbReference type="PANTHER" id="PTHR33305:SF30">
    <property type="entry name" value="ETHYLENE INSENSITIVE 3-LIKE 3 PROTEIN"/>
    <property type="match status" value="1"/>
</dbReference>
<feature type="region of interest" description="Disordered" evidence="6">
    <location>
        <begin position="1"/>
        <end position="21"/>
    </location>
</feature>
<name>A0A8T0GQE0_CERPU</name>
<evidence type="ECO:0000256" key="5">
    <source>
        <dbReference type="ARBA" id="ARBA00023242"/>
    </source>
</evidence>
<dbReference type="GO" id="GO:0043565">
    <property type="term" value="F:sequence-specific DNA binding"/>
    <property type="evidence" value="ECO:0007669"/>
    <property type="project" value="UniProtKB-ARBA"/>
</dbReference>
<evidence type="ECO:0000313" key="8">
    <source>
        <dbReference type="EMBL" id="KAG0561230.1"/>
    </source>
</evidence>